<dbReference type="Gene3D" id="1.25.10.10">
    <property type="entry name" value="Leucine-rich Repeat Variant"/>
    <property type="match status" value="1"/>
</dbReference>
<accession>A0A199W060</accession>
<evidence type="ECO:0000313" key="2">
    <source>
        <dbReference type="EMBL" id="OAY82305.1"/>
    </source>
</evidence>
<sequence>MEGELGDGSVRLQIMEQPSEASIYMSTLFEPQRETPPSCDGDDGHPRGGSCPSMYSCHDTYEAPEKKLTLFALRLAILEKAASGLGALGFIWATVVLLGGFAITLEKKDFWFITVILLIEGTRIFSRSHELEWQQQATWSLAEAGRSSFRALKSSFRSLRLAFRPFSIDSARIASDVCKTSEPPRGVLGRRRRTWQSADVPLLPYAGWVFLSRNISRVFYWLQLLSASACVSLSLMRLIKQDFGAVRAGDTDKTNRKSALNIFYGLALAEALMFLAEKAFWEYKASHQRLLERVNAECQLGPSGMVSIKRFFYDAYSRCVNGSIFDGLKMDLVAFAEQLLVSSPRDEQLIGARILISFATSRPFADSTLRKIGTSTAVIERLIDMLNWKNANPAEEEIRRSAATIVSKLAGKKQNALRLAGIPGAMESISSLLYTGRSVPKPGEICGAAVHAAAAAEDRASCYDLSAFNLLGLLILKKLAHDHDNCDKMGNARGLLDRIIDFTSMGNNGLRTESQIKAVKRSLQVVKMLASTTGHTGRALRQEISEIVFTVSNIREILRCGEQHMELQKLGIAILTSLAMDDEGRERIGSTGGMIRELLRIFFFRPTTQAPAPSPAPGTEDKEENAVTTEAGEALSMLALESRRNCERILKQTDVVERLVAALDEPALRIDASRILHNLCAYAGSQCYLRLRPVTHGITTVLNAIMVEKSKLLEVSLGLTSQMCKFMSAEEFSGRLYKSGISESDFVINLIRILNKYNHPSVKVPRIRRFVIELAIWMMRADSNKIKLFISSGMEKELRSVSETTSELECFNVFSGSVGLSRHDVSLCSLVDTALLLMGKS</sequence>
<keyword evidence="1" id="KW-0472">Membrane</keyword>
<dbReference type="InterPro" id="IPR016024">
    <property type="entry name" value="ARM-type_fold"/>
</dbReference>
<dbReference type="Proteomes" id="UP000092600">
    <property type="component" value="Unassembled WGS sequence"/>
</dbReference>
<proteinExistence type="predicted"/>
<feature type="transmembrane region" description="Helical" evidence="1">
    <location>
        <begin position="84"/>
        <end position="104"/>
    </location>
</feature>
<reference evidence="2 3" key="1">
    <citation type="journal article" date="2016" name="DNA Res.">
        <title>The draft genome of MD-2 pineapple using hybrid error correction of long reads.</title>
        <authorList>
            <person name="Redwan R.M."/>
            <person name="Saidin A."/>
            <person name="Kumar S.V."/>
        </authorList>
    </citation>
    <scope>NUCLEOTIDE SEQUENCE [LARGE SCALE GENOMIC DNA]</scope>
    <source>
        <strain evidence="3">cv. MD2</strain>
        <tissue evidence="2">Leaf</tissue>
    </source>
</reference>
<gene>
    <name evidence="2" type="ORF">ACMD2_06231</name>
</gene>
<dbReference type="AlphaFoldDB" id="A0A199W060"/>
<dbReference type="PANTHER" id="PTHR33115">
    <property type="entry name" value="ARM REPEAT SUPERFAMILY PROTEIN"/>
    <property type="match status" value="1"/>
</dbReference>
<dbReference type="STRING" id="4615.A0A199W060"/>
<dbReference type="PANTHER" id="PTHR33115:SF50">
    <property type="entry name" value="ARM REPEAT SUPERFAMILY PROTEIN"/>
    <property type="match status" value="1"/>
</dbReference>
<keyword evidence="1" id="KW-0812">Transmembrane</keyword>
<comment type="caution">
    <text evidence="2">The sequence shown here is derived from an EMBL/GenBank/DDBJ whole genome shotgun (WGS) entry which is preliminary data.</text>
</comment>
<protein>
    <submittedName>
        <fullName evidence="2">Uncharacterized protein</fullName>
    </submittedName>
</protein>
<dbReference type="SUPFAM" id="SSF48371">
    <property type="entry name" value="ARM repeat"/>
    <property type="match status" value="1"/>
</dbReference>
<dbReference type="EMBL" id="LSRQ01000521">
    <property type="protein sequence ID" value="OAY82305.1"/>
    <property type="molecule type" value="Genomic_DNA"/>
</dbReference>
<evidence type="ECO:0000313" key="3">
    <source>
        <dbReference type="Proteomes" id="UP000092600"/>
    </source>
</evidence>
<organism evidence="2 3">
    <name type="scientific">Ananas comosus</name>
    <name type="common">Pineapple</name>
    <name type="synonym">Ananas ananas</name>
    <dbReference type="NCBI Taxonomy" id="4615"/>
    <lineage>
        <taxon>Eukaryota</taxon>
        <taxon>Viridiplantae</taxon>
        <taxon>Streptophyta</taxon>
        <taxon>Embryophyta</taxon>
        <taxon>Tracheophyta</taxon>
        <taxon>Spermatophyta</taxon>
        <taxon>Magnoliopsida</taxon>
        <taxon>Liliopsida</taxon>
        <taxon>Poales</taxon>
        <taxon>Bromeliaceae</taxon>
        <taxon>Bromelioideae</taxon>
        <taxon>Ananas</taxon>
    </lineage>
</organism>
<name>A0A199W060_ANACO</name>
<dbReference type="InterPro" id="IPR011989">
    <property type="entry name" value="ARM-like"/>
</dbReference>
<evidence type="ECO:0000256" key="1">
    <source>
        <dbReference type="SAM" id="Phobius"/>
    </source>
</evidence>
<keyword evidence="1" id="KW-1133">Transmembrane helix</keyword>